<evidence type="ECO:0000256" key="4">
    <source>
        <dbReference type="ARBA" id="ARBA00022490"/>
    </source>
</evidence>
<dbReference type="GO" id="GO:0000027">
    <property type="term" value="P:ribosomal large subunit assembly"/>
    <property type="evidence" value="ECO:0007669"/>
    <property type="project" value="TreeGrafter"/>
</dbReference>
<feature type="region of interest" description="Disordered" evidence="7">
    <location>
        <begin position="243"/>
        <end position="275"/>
    </location>
</feature>
<dbReference type="GO" id="GO:0009955">
    <property type="term" value="P:adaxial/abaxial pattern specification"/>
    <property type="evidence" value="ECO:0007669"/>
    <property type="project" value="UniProtKB-ARBA"/>
</dbReference>
<dbReference type="AlphaFoldDB" id="A0A7S2BA71"/>
<evidence type="ECO:0000256" key="2">
    <source>
        <dbReference type="ARBA" id="ARBA00007116"/>
    </source>
</evidence>
<comment type="subcellular location">
    <subcellularLocation>
        <location evidence="1">Cytoplasm</location>
    </subcellularLocation>
</comment>
<feature type="domain" description="Large ribosomal subunit protein uL18 C-terminal eukaryotes" evidence="8">
    <location>
        <begin position="238"/>
        <end position="291"/>
    </location>
</feature>
<evidence type="ECO:0000256" key="7">
    <source>
        <dbReference type="SAM" id="MobiDB-lite"/>
    </source>
</evidence>
<dbReference type="PRINTS" id="PR00058">
    <property type="entry name" value="RIBOSOMALL5"/>
</dbReference>
<dbReference type="PANTHER" id="PTHR23410">
    <property type="entry name" value="RIBOSOMAL PROTEIN L5-RELATED"/>
    <property type="match status" value="1"/>
</dbReference>
<evidence type="ECO:0000256" key="3">
    <source>
        <dbReference type="ARBA" id="ARBA00011113"/>
    </source>
</evidence>
<dbReference type="CDD" id="cd00432">
    <property type="entry name" value="Ribosomal_L18_L5e"/>
    <property type="match status" value="1"/>
</dbReference>
<dbReference type="FunFam" id="3.30.420.100:FF:000002">
    <property type="entry name" value="60S ribosomal protein L5"/>
    <property type="match status" value="1"/>
</dbReference>
<dbReference type="GO" id="GO:0008097">
    <property type="term" value="F:5S rRNA binding"/>
    <property type="evidence" value="ECO:0007669"/>
    <property type="project" value="InterPro"/>
</dbReference>
<dbReference type="Gene3D" id="3.30.420.100">
    <property type="match status" value="1"/>
</dbReference>
<dbReference type="GO" id="GO:0003735">
    <property type="term" value="F:structural constituent of ribosome"/>
    <property type="evidence" value="ECO:0007669"/>
    <property type="project" value="InterPro"/>
</dbReference>
<comment type="subunit">
    <text evidence="3">Component of the large ribosomal subunit (LSU).</text>
</comment>
<dbReference type="Pfam" id="PF17144">
    <property type="entry name" value="Ribosomal_L5e"/>
    <property type="match status" value="1"/>
</dbReference>
<organism evidence="9">
    <name type="scientific">Pycnococcus provasolii</name>
    <dbReference type="NCBI Taxonomy" id="41880"/>
    <lineage>
        <taxon>Eukaryota</taxon>
        <taxon>Viridiplantae</taxon>
        <taxon>Chlorophyta</taxon>
        <taxon>Pseudoscourfieldiophyceae</taxon>
        <taxon>Pseudoscourfieldiales</taxon>
        <taxon>Pycnococcaceae</taxon>
        <taxon>Pycnococcus</taxon>
    </lineage>
</organism>
<dbReference type="GO" id="GO:0006412">
    <property type="term" value="P:translation"/>
    <property type="evidence" value="ECO:0007669"/>
    <property type="project" value="InterPro"/>
</dbReference>
<feature type="compositionally biased region" description="Basic and acidic residues" evidence="7">
    <location>
        <begin position="243"/>
        <end position="258"/>
    </location>
</feature>
<accession>A0A7S2BA71</accession>
<evidence type="ECO:0000256" key="1">
    <source>
        <dbReference type="ARBA" id="ARBA00004496"/>
    </source>
</evidence>
<keyword evidence="6" id="KW-0687">Ribonucleoprotein</keyword>
<dbReference type="InterPro" id="IPR057268">
    <property type="entry name" value="Ribosomal_L18"/>
</dbReference>
<dbReference type="GO" id="GO:0009965">
    <property type="term" value="P:leaf morphogenesis"/>
    <property type="evidence" value="ECO:0007669"/>
    <property type="project" value="UniProtKB-ARBA"/>
</dbReference>
<evidence type="ECO:0000256" key="5">
    <source>
        <dbReference type="ARBA" id="ARBA00022980"/>
    </source>
</evidence>
<dbReference type="HAMAP" id="MF_01337_A">
    <property type="entry name" value="Ribosomal_uL18_A"/>
    <property type="match status" value="1"/>
</dbReference>
<dbReference type="Pfam" id="PF14204">
    <property type="entry name" value="Ribosomal_L18_c"/>
    <property type="match status" value="1"/>
</dbReference>
<evidence type="ECO:0000259" key="8">
    <source>
        <dbReference type="Pfam" id="PF14204"/>
    </source>
</evidence>
<dbReference type="InterPro" id="IPR025607">
    <property type="entry name" value="Ribosomal_uL18_C_euk"/>
</dbReference>
<proteinExistence type="inferred from homology"/>
<keyword evidence="4" id="KW-0963">Cytoplasm</keyword>
<dbReference type="EMBL" id="HBGR01011590">
    <property type="protein sequence ID" value="CAD9391091.1"/>
    <property type="molecule type" value="Transcribed_RNA"/>
</dbReference>
<dbReference type="SUPFAM" id="SSF53137">
    <property type="entry name" value="Translational machinery components"/>
    <property type="match status" value="1"/>
</dbReference>
<sequence>MVAATVQKNKAYYSRYQVKFRRRREGKTDYRARLRLTLQDKNKFNTPKYRLCVRVSNRFVRCQVIYATIKGDVVVSSAGSWELEKYGIKVGLKNWAACYATGLLCARRTLKKFNLDETYEGIEGDDVTGEDYNVEAVDDGPRPFTCYLDIGLKKNNTGARIFGALKGACDGGLNVPHNEKRFIGYDKDEKSLDAEMVAGYIKGSNISEYMEMLEEEEPEKFQKHFSKFHEEEITAEDLEDMYTEAHEKIREEPELEKKARSKPSKPQTWKTPKLSYEQKKANLKAKLLALKEAGED</sequence>
<reference evidence="9" key="1">
    <citation type="submission" date="2021-01" db="EMBL/GenBank/DDBJ databases">
        <authorList>
            <person name="Corre E."/>
            <person name="Pelletier E."/>
            <person name="Niang G."/>
            <person name="Scheremetjew M."/>
            <person name="Finn R."/>
            <person name="Kale V."/>
            <person name="Holt S."/>
            <person name="Cochrane G."/>
            <person name="Meng A."/>
            <person name="Brown T."/>
            <person name="Cohen L."/>
        </authorList>
    </citation>
    <scope>NUCLEOTIDE SEQUENCE</scope>
    <source>
        <strain evidence="9">RCC733</strain>
    </source>
</reference>
<protein>
    <recommendedName>
        <fullName evidence="8">Large ribosomal subunit protein uL18 C-terminal eukaryotes domain-containing protein</fullName>
    </recommendedName>
</protein>
<dbReference type="GO" id="GO:0022625">
    <property type="term" value="C:cytosolic large ribosomal subunit"/>
    <property type="evidence" value="ECO:0007669"/>
    <property type="project" value="TreeGrafter"/>
</dbReference>
<dbReference type="PANTHER" id="PTHR23410:SF12">
    <property type="entry name" value="LARGE RIBOSOMAL SUBUNIT PROTEIN UL18"/>
    <property type="match status" value="1"/>
</dbReference>
<evidence type="ECO:0000313" key="9">
    <source>
        <dbReference type="EMBL" id="CAD9391091.1"/>
    </source>
</evidence>
<name>A0A7S2BA71_9CHLO</name>
<dbReference type="InterPro" id="IPR005485">
    <property type="entry name" value="Rbsml_uL18_euk_arch"/>
</dbReference>
<comment type="similarity">
    <text evidence="2">Belongs to the universal ribosomal protein uL18 family.</text>
</comment>
<evidence type="ECO:0000256" key="6">
    <source>
        <dbReference type="ARBA" id="ARBA00023274"/>
    </source>
</evidence>
<gene>
    <name evidence="9" type="ORF">PPRO1471_LOCUS7698</name>
</gene>
<keyword evidence="5" id="KW-0689">Ribosomal protein</keyword>